<feature type="domain" description="PH" evidence="9">
    <location>
        <begin position="418"/>
        <end position="522"/>
    </location>
</feature>
<sequence>MEEDDDWRQCAEWLNRCQIIPDGHAALGPYGNALHLVQALMDGVALCHVLSTLSCGEIDIRSMKDFSPNPQNSQFLCCQNIRLFTQLCEKEFDIPKAFLVQPNDIYQAKNFGKAIALLSKLSLSPRAQLSGITGFPPENSQLQSAHEYYNNLEEIAATLDKLPEPSRTNYAQMEEETKEKLYDTVVHQGSKSTYNASSESTTARSSCIREIVDTEKNYVELLKMLLDKYKVPLTGVLSTEELDEVMKYIDSLHIIHRDLLGDLSLATSPNMNFISLSEVFLKARDSLLIYGEYCGHVQRAQSLVLELMRNDVEKRTRIEACQVHSEKYNKFHLTELLTVPIQRVLKYHLLLEQLCKLTPAEHPERPGLLHAHEAMKELAQSINEVKRDLDTISAIDQIQASLLEITLPPDKKLSSYGRRHMDGEVKVLNQLEVKAKIRYLFLFDKTLLICKPKGDSFTFMVAYHIVNAPFQEVQLPTKKGEKYSYGFTLPIADDQTAPNLTFFAKSAELRETWLKAVGDAISNLFPPGAKSKGYNFEMTTFKRPTYCSICNKLLQGIFYQGYRCRETGLVAHKACVASNNLPVRLTGGVHMNGIGNQAPPLPPQGTNSTWRGRRSHLTASSIPSTPVATALVRGSSSASTLSSMLSHSDSFDFSQITDAMSSVNQWLATDPAQPTAHRYRRISSGLSATVGHTHSHLVVLARRYYRGEPGPPFGGPPLFLVPGDAVELINWAEDIIWWKGRCNGAEGWFPSPAVDRASARLNRATFADIGQLNRLSNQIGPPSPLSQTVTPTSLNHSLSMCSRHSLPPDCTEANGLRSEASKDPWLSTDAIHGTRVDGAPSTPRHSLDASDPLTGYEWYVGEMDRAEAVALLSNCENGTFLVRVSKSAERLGEYSLSIVYAYPRHIRIQRFPMPDGSTAAFGLCELEQFPTIPSMIDHYSKVSLNRCFDEVDTTLLYPYQRCPSCLRPDAEYFDQNKQIFPTSSLRVCSPSGVVSLLFPSIIRPFFSSFPVASPLFFVRANFDFHNNSNARLLNLKRDDRVAVLSVAREDGGWWKGWLNGRVGFFPMSFVTRELTAN</sequence>
<evidence type="ECO:0000256" key="1">
    <source>
        <dbReference type="ARBA" id="ARBA00022443"/>
    </source>
</evidence>
<dbReference type="PROSITE" id="PS50002">
    <property type="entry name" value="SH3"/>
    <property type="match status" value="1"/>
</dbReference>
<reference evidence="13" key="1">
    <citation type="submission" date="2019-03" db="EMBL/GenBank/DDBJ databases">
        <title>Improved annotation for the trematode Fasciola hepatica.</title>
        <authorList>
            <person name="Choi Y.-J."/>
            <person name="Martin J."/>
            <person name="Mitreva M."/>
        </authorList>
    </citation>
    <scope>NUCLEOTIDE SEQUENCE [LARGE SCALE GENOMIC DNA]</scope>
</reference>
<dbReference type="PROSITE" id="PS50003">
    <property type="entry name" value="PH_DOMAIN"/>
    <property type="match status" value="1"/>
</dbReference>
<dbReference type="InterPro" id="IPR036860">
    <property type="entry name" value="SH2_dom_sf"/>
</dbReference>
<evidence type="ECO:0000259" key="9">
    <source>
        <dbReference type="PROSITE" id="PS50003"/>
    </source>
</evidence>
<dbReference type="CDD" id="cd20810">
    <property type="entry name" value="C1_VAV"/>
    <property type="match status" value="1"/>
</dbReference>
<evidence type="ECO:0000259" key="7">
    <source>
        <dbReference type="PROSITE" id="PS50001"/>
    </source>
</evidence>
<dbReference type="Pfam" id="PF22697">
    <property type="entry name" value="SOS1_NGEF_PH"/>
    <property type="match status" value="1"/>
</dbReference>
<dbReference type="InterPro" id="IPR035899">
    <property type="entry name" value="DBL_dom_sf"/>
</dbReference>
<dbReference type="SUPFAM" id="SSF47576">
    <property type="entry name" value="Calponin-homology domain, CH-domain"/>
    <property type="match status" value="1"/>
</dbReference>
<evidence type="ECO:0000259" key="8">
    <source>
        <dbReference type="PROSITE" id="PS50002"/>
    </source>
</evidence>
<comment type="caution">
    <text evidence="13">The sequence shown here is derived from an EMBL/GenBank/DDBJ whole genome shotgun (WGS) entry which is preliminary data.</text>
</comment>
<feature type="domain" description="SH3" evidence="8">
    <location>
        <begin position="1013"/>
        <end position="1075"/>
    </location>
</feature>
<dbReference type="PANTHER" id="PTHR45818:SF3">
    <property type="entry name" value="PROTEIN VAV"/>
    <property type="match status" value="1"/>
</dbReference>
<keyword evidence="1 6" id="KW-0728">SH3 domain</keyword>
<evidence type="ECO:0000259" key="11">
    <source>
        <dbReference type="PROSITE" id="PS50021"/>
    </source>
</evidence>
<dbReference type="InterPro" id="IPR001715">
    <property type="entry name" value="CH_dom"/>
</dbReference>
<evidence type="ECO:0000313" key="13">
    <source>
        <dbReference type="EMBL" id="THD26838.1"/>
    </source>
</evidence>
<keyword evidence="14" id="KW-1185">Reference proteome</keyword>
<dbReference type="GO" id="GO:0016477">
    <property type="term" value="P:cell migration"/>
    <property type="evidence" value="ECO:0007669"/>
    <property type="project" value="TreeGrafter"/>
</dbReference>
<dbReference type="AlphaFoldDB" id="A0A4E0RW27"/>
<dbReference type="Proteomes" id="UP000230066">
    <property type="component" value="Unassembled WGS sequence"/>
</dbReference>
<dbReference type="CDD" id="cd21201">
    <property type="entry name" value="CH_VAV"/>
    <property type="match status" value="1"/>
</dbReference>
<organism evidence="13 14">
    <name type="scientific">Fasciola hepatica</name>
    <name type="common">Liver fluke</name>
    <dbReference type="NCBI Taxonomy" id="6192"/>
    <lineage>
        <taxon>Eukaryota</taxon>
        <taxon>Metazoa</taxon>
        <taxon>Spiralia</taxon>
        <taxon>Lophotrochozoa</taxon>
        <taxon>Platyhelminthes</taxon>
        <taxon>Trematoda</taxon>
        <taxon>Digenea</taxon>
        <taxon>Plagiorchiida</taxon>
        <taxon>Echinostomata</taxon>
        <taxon>Echinostomatoidea</taxon>
        <taxon>Fasciolidae</taxon>
        <taxon>Fasciola</taxon>
    </lineage>
</organism>
<dbReference type="CDD" id="cd00160">
    <property type="entry name" value="RhoGEF"/>
    <property type="match status" value="1"/>
</dbReference>
<accession>A0A4E0RW27</accession>
<dbReference type="InterPro" id="IPR011993">
    <property type="entry name" value="PH-like_dom_sf"/>
</dbReference>
<dbReference type="SMART" id="SM00325">
    <property type="entry name" value="RhoGEF"/>
    <property type="match status" value="1"/>
</dbReference>
<keyword evidence="3" id="KW-0479">Metal-binding</keyword>
<dbReference type="SMART" id="SM00109">
    <property type="entry name" value="C1"/>
    <property type="match status" value="1"/>
</dbReference>
<dbReference type="Gene3D" id="1.10.418.10">
    <property type="entry name" value="Calponin-like domain"/>
    <property type="match status" value="1"/>
</dbReference>
<evidence type="ECO:0000313" key="14">
    <source>
        <dbReference type="Proteomes" id="UP000230066"/>
    </source>
</evidence>
<dbReference type="Pfam" id="PF00621">
    <property type="entry name" value="RhoGEF"/>
    <property type="match status" value="1"/>
</dbReference>
<feature type="domain" description="Calponin-homology (CH)" evidence="11">
    <location>
        <begin position="4"/>
        <end position="126"/>
    </location>
</feature>
<dbReference type="Gene3D" id="2.30.29.30">
    <property type="entry name" value="Pleckstrin-homology domain (PH domain)/Phosphotyrosine-binding domain (PTB)"/>
    <property type="match status" value="1"/>
</dbReference>
<dbReference type="PANTHER" id="PTHR45818">
    <property type="entry name" value="PROTEIN VAV"/>
    <property type="match status" value="1"/>
</dbReference>
<dbReference type="Gene3D" id="1.20.900.10">
    <property type="entry name" value="Dbl homology (DH) domain"/>
    <property type="match status" value="1"/>
</dbReference>
<feature type="domain" description="SH2" evidence="7">
    <location>
        <begin position="858"/>
        <end position="959"/>
    </location>
</feature>
<evidence type="ECO:0000256" key="4">
    <source>
        <dbReference type="ARBA" id="ARBA00022999"/>
    </source>
</evidence>
<dbReference type="GO" id="GO:0035556">
    <property type="term" value="P:intracellular signal transduction"/>
    <property type="evidence" value="ECO:0007669"/>
    <property type="project" value="InterPro"/>
</dbReference>
<dbReference type="EMBL" id="JXXN02000614">
    <property type="protein sequence ID" value="THD26838.1"/>
    <property type="molecule type" value="Genomic_DNA"/>
</dbReference>
<evidence type="ECO:0000256" key="2">
    <source>
        <dbReference type="ARBA" id="ARBA00022658"/>
    </source>
</evidence>
<dbReference type="SUPFAM" id="SSF50729">
    <property type="entry name" value="PH domain-like"/>
    <property type="match status" value="1"/>
</dbReference>
<dbReference type="GO" id="GO:0005737">
    <property type="term" value="C:cytoplasm"/>
    <property type="evidence" value="ECO:0007669"/>
    <property type="project" value="TreeGrafter"/>
</dbReference>
<dbReference type="InterPro" id="IPR036872">
    <property type="entry name" value="CH_dom_sf"/>
</dbReference>
<keyword evidence="2" id="KW-0344">Guanine-nucleotide releasing factor</keyword>
<keyword evidence="3" id="KW-0863">Zinc-finger</keyword>
<evidence type="ECO:0000259" key="12">
    <source>
        <dbReference type="PROSITE" id="PS50081"/>
    </source>
</evidence>
<dbReference type="InterPro" id="IPR001452">
    <property type="entry name" value="SH3_domain"/>
</dbReference>
<proteinExistence type="predicted"/>
<dbReference type="Pfam" id="PF00130">
    <property type="entry name" value="C1_1"/>
    <property type="match status" value="1"/>
</dbReference>
<feature type="domain" description="DH" evidence="10">
    <location>
        <begin position="203"/>
        <end position="385"/>
    </location>
</feature>
<dbReference type="PRINTS" id="PR00401">
    <property type="entry name" value="SH2DOMAIN"/>
</dbReference>
<dbReference type="GO" id="GO:0005085">
    <property type="term" value="F:guanyl-nucleotide exchange factor activity"/>
    <property type="evidence" value="ECO:0007669"/>
    <property type="project" value="UniProtKB-KW"/>
</dbReference>
<evidence type="ECO:0000256" key="6">
    <source>
        <dbReference type="PROSITE-ProRule" id="PRU00192"/>
    </source>
</evidence>
<dbReference type="InterPro" id="IPR001331">
    <property type="entry name" value="GDS_CDC24_CS"/>
</dbReference>
<evidence type="ECO:0000256" key="5">
    <source>
        <dbReference type="PROSITE-ProRule" id="PRU00191"/>
    </source>
</evidence>
<dbReference type="SMART" id="SM00033">
    <property type="entry name" value="CH"/>
    <property type="match status" value="1"/>
</dbReference>
<dbReference type="InterPro" id="IPR036028">
    <property type="entry name" value="SH3-like_dom_sf"/>
</dbReference>
<dbReference type="InterPro" id="IPR000219">
    <property type="entry name" value="DH_dom"/>
</dbReference>
<dbReference type="SUPFAM" id="SSF48065">
    <property type="entry name" value="DBL homology domain (DH-domain)"/>
    <property type="match status" value="1"/>
</dbReference>
<dbReference type="Pfam" id="PF00307">
    <property type="entry name" value="CH"/>
    <property type="match status" value="1"/>
</dbReference>
<dbReference type="InterPro" id="IPR002219">
    <property type="entry name" value="PKC_DAG/PE"/>
</dbReference>
<dbReference type="SMART" id="SM00252">
    <property type="entry name" value="SH2"/>
    <property type="match status" value="1"/>
</dbReference>
<evidence type="ECO:0000259" key="10">
    <source>
        <dbReference type="PROSITE" id="PS50010"/>
    </source>
</evidence>
<keyword evidence="4 5" id="KW-0727">SH2 domain</keyword>
<dbReference type="InterPro" id="IPR001849">
    <property type="entry name" value="PH_domain"/>
</dbReference>
<dbReference type="SMART" id="SM00326">
    <property type="entry name" value="SH3"/>
    <property type="match status" value="2"/>
</dbReference>
<dbReference type="PROSITE" id="PS50010">
    <property type="entry name" value="DH_2"/>
    <property type="match status" value="1"/>
</dbReference>
<dbReference type="Gene3D" id="3.30.505.10">
    <property type="entry name" value="SH2 domain"/>
    <property type="match status" value="1"/>
</dbReference>
<dbReference type="InterPro" id="IPR055251">
    <property type="entry name" value="SOS1_NGEF_PH"/>
</dbReference>
<feature type="domain" description="Phorbol-ester/DAG-type" evidence="12">
    <location>
        <begin position="533"/>
        <end position="583"/>
    </location>
</feature>
<protein>
    <submittedName>
        <fullName evidence="13">Guanine nucleotide exchange factor VAV2</fullName>
    </submittedName>
</protein>
<dbReference type="SUPFAM" id="SSF50044">
    <property type="entry name" value="SH3-domain"/>
    <property type="match status" value="2"/>
</dbReference>
<evidence type="ECO:0000256" key="3">
    <source>
        <dbReference type="ARBA" id="ARBA00022771"/>
    </source>
</evidence>
<dbReference type="Pfam" id="PF00017">
    <property type="entry name" value="SH2"/>
    <property type="match status" value="1"/>
</dbReference>
<dbReference type="SUPFAM" id="SSF55550">
    <property type="entry name" value="SH2 domain"/>
    <property type="match status" value="1"/>
</dbReference>
<dbReference type="Gene3D" id="2.30.30.40">
    <property type="entry name" value="SH3 Domains"/>
    <property type="match status" value="2"/>
</dbReference>
<dbReference type="PROSITE" id="PS50021">
    <property type="entry name" value="CH"/>
    <property type="match status" value="1"/>
</dbReference>
<keyword evidence="3" id="KW-0862">Zinc</keyword>
<gene>
    <name evidence="13" type="ORF">D915_002181</name>
</gene>
<dbReference type="GO" id="GO:0008270">
    <property type="term" value="F:zinc ion binding"/>
    <property type="evidence" value="ECO:0007669"/>
    <property type="project" value="UniProtKB-KW"/>
</dbReference>
<name>A0A4E0RW27_FASHE</name>
<dbReference type="Pfam" id="PF07653">
    <property type="entry name" value="SH3_2"/>
    <property type="match status" value="1"/>
</dbReference>
<dbReference type="PROSITE" id="PS00741">
    <property type="entry name" value="DH_1"/>
    <property type="match status" value="1"/>
</dbReference>
<dbReference type="PROSITE" id="PS50001">
    <property type="entry name" value="SH2"/>
    <property type="match status" value="1"/>
</dbReference>
<dbReference type="Gene3D" id="3.30.60.20">
    <property type="match status" value="1"/>
</dbReference>
<dbReference type="InterPro" id="IPR000980">
    <property type="entry name" value="SH2"/>
</dbReference>
<dbReference type="PROSITE" id="PS50081">
    <property type="entry name" value="ZF_DAG_PE_2"/>
    <property type="match status" value="1"/>
</dbReference>